<protein>
    <recommendedName>
        <fullName evidence="2">Secretion system C-terminal sorting domain-containing protein</fullName>
    </recommendedName>
</protein>
<reference evidence="3 4" key="1">
    <citation type="submission" date="2020-08" db="EMBL/GenBank/DDBJ databases">
        <title>Genomic Encyclopedia of Type Strains, Phase IV (KMG-IV): sequencing the most valuable type-strain genomes for metagenomic binning, comparative biology and taxonomic classification.</title>
        <authorList>
            <person name="Goeker M."/>
        </authorList>
    </citation>
    <scope>NUCLEOTIDE SEQUENCE [LARGE SCALE GENOMIC DNA]</scope>
    <source>
        <strain evidence="3 4">DSM 100397</strain>
    </source>
</reference>
<dbReference type="NCBIfam" id="TIGR04183">
    <property type="entry name" value="Por_Secre_tail"/>
    <property type="match status" value="1"/>
</dbReference>
<dbReference type="RefSeq" id="WP_182494269.1">
    <property type="nucleotide sequence ID" value="NZ_JACJIS010000003.1"/>
</dbReference>
<keyword evidence="1" id="KW-0732">Signal</keyword>
<sequence length="520" mass="57866">MKNIKELMYHKKITMRNIYMFVVMLISTSSFSQLTYIPNSSFEEKLIYLGYDSGPIDHYVPTANISGVTSLTLDFIGSVTGIEDFVSLTELHIYNYSLQSLNLSQNIALKTLTLDISGYELHTLDLSSNTALTTLDLYSNTLNNVNFSNNTALTKLTLGAGFFGSTIYHFDVSPLVGLTDFRLYGNVTSIDLSTNTLLQKVDIRTFDAPLTTLNLASNTLLTDLSIDSPVANDDFLSNHPLLENLYVKSNSILEIDASVAPNLKSVRINSESLNHLNVEQNSVLDSLSVDALQMRAINLTNSPHLTYLYLRGGYTSLDLSQNHTLKSLALSRVTLPTLDLSQNQLLEKMTLYSSQQLQHLDLSSNTALTRLDIYNNYQLAALDLRNGNNQNIQYAHIGLNPMLTCVYVDNKNANYLLNTEIWSAGFSGSYVNNEADCSLGISNKLQPFASVYPNPVKNTLYIETTNNSIPETIIISDATGKVIEQVKNTSQIDVSSYETGLYFMSFPFSEKKVTVKFIKM</sequence>
<evidence type="ECO:0000259" key="2">
    <source>
        <dbReference type="Pfam" id="PF18962"/>
    </source>
</evidence>
<proteinExistence type="predicted"/>
<keyword evidence="4" id="KW-1185">Reference proteome</keyword>
<dbReference type="Gene3D" id="3.80.10.10">
    <property type="entry name" value="Ribonuclease Inhibitor"/>
    <property type="match status" value="1"/>
</dbReference>
<dbReference type="Proteomes" id="UP000555003">
    <property type="component" value="Unassembled WGS sequence"/>
</dbReference>
<evidence type="ECO:0000313" key="3">
    <source>
        <dbReference type="EMBL" id="MBA9074825.1"/>
    </source>
</evidence>
<dbReference type="EMBL" id="JACJIS010000003">
    <property type="protein sequence ID" value="MBA9074825.1"/>
    <property type="molecule type" value="Genomic_DNA"/>
</dbReference>
<name>A0ABR6DVC7_9FLAO</name>
<feature type="domain" description="Secretion system C-terminal sorting" evidence="2">
    <location>
        <begin position="451"/>
        <end position="518"/>
    </location>
</feature>
<accession>A0ABR6DVC7</accession>
<organism evidence="3 4">
    <name type="scientific">Flavobacterium gossypii</name>
    <dbReference type="NCBI Taxonomy" id="1646119"/>
    <lineage>
        <taxon>Bacteria</taxon>
        <taxon>Pseudomonadati</taxon>
        <taxon>Bacteroidota</taxon>
        <taxon>Flavobacteriia</taxon>
        <taxon>Flavobacteriales</taxon>
        <taxon>Flavobacteriaceae</taxon>
        <taxon>Flavobacterium</taxon>
    </lineage>
</organism>
<dbReference type="Pfam" id="PF18962">
    <property type="entry name" value="Por_Secre_tail"/>
    <property type="match status" value="1"/>
</dbReference>
<dbReference type="SUPFAM" id="SSF52058">
    <property type="entry name" value="L domain-like"/>
    <property type="match status" value="2"/>
</dbReference>
<evidence type="ECO:0000256" key="1">
    <source>
        <dbReference type="ARBA" id="ARBA00022729"/>
    </source>
</evidence>
<evidence type="ECO:0000313" key="4">
    <source>
        <dbReference type="Proteomes" id="UP000555003"/>
    </source>
</evidence>
<comment type="caution">
    <text evidence="3">The sequence shown here is derived from an EMBL/GenBank/DDBJ whole genome shotgun (WGS) entry which is preliminary data.</text>
</comment>
<dbReference type="InterPro" id="IPR026444">
    <property type="entry name" value="Secre_tail"/>
</dbReference>
<dbReference type="InterPro" id="IPR032675">
    <property type="entry name" value="LRR_dom_sf"/>
</dbReference>
<gene>
    <name evidence="3" type="ORF">GGR22_002998</name>
</gene>